<dbReference type="Proteomes" id="UP000095087">
    <property type="component" value="Unassembled WGS sequence"/>
</dbReference>
<reference evidence="1 2" key="1">
    <citation type="submission" date="2016-07" db="EMBL/GenBank/DDBJ databases">
        <title>Draft genome sequence of Methyloligella halotolerans C2T (VKM B-2706T=CCUG 61687T=DSM 25045T), a halotolerant polyhydroxybutyrate accumulating methylotroph.</title>
        <authorList>
            <person name="Vasilenko O.V."/>
            <person name="Doronina N.V."/>
            <person name="Poroshina M.N."/>
            <person name="Tarlachkov S.V."/>
            <person name="Trotsenko Y.A."/>
        </authorList>
    </citation>
    <scope>NUCLEOTIDE SEQUENCE [LARGE SCALE GENOMIC DNA]</scope>
    <source>
        <strain evidence="1 2">VKM B-2706</strain>
    </source>
</reference>
<organism evidence="1 2">
    <name type="scientific">Methyloligella halotolerans</name>
    <dbReference type="NCBI Taxonomy" id="1177755"/>
    <lineage>
        <taxon>Bacteria</taxon>
        <taxon>Pseudomonadati</taxon>
        <taxon>Pseudomonadota</taxon>
        <taxon>Alphaproteobacteria</taxon>
        <taxon>Hyphomicrobiales</taxon>
        <taxon>Hyphomicrobiaceae</taxon>
        <taxon>Methyloligella</taxon>
    </lineage>
</organism>
<evidence type="ECO:0000313" key="1">
    <source>
        <dbReference type="EMBL" id="ODA68127.1"/>
    </source>
</evidence>
<protein>
    <submittedName>
        <fullName evidence="1">Uncharacterized protein</fullName>
    </submittedName>
</protein>
<accession>A0A1E2S0X0</accession>
<dbReference type="EMBL" id="MASI01000002">
    <property type="protein sequence ID" value="ODA68127.1"/>
    <property type="molecule type" value="Genomic_DNA"/>
</dbReference>
<dbReference type="STRING" id="1177755.A7A08_01297"/>
<gene>
    <name evidence="1" type="ORF">A7A08_01297</name>
</gene>
<keyword evidence="2" id="KW-1185">Reference proteome</keyword>
<sequence length="84" mass="8995">MEACLKAKLPPEQLADPDMVYMSASTCAAEVPTAPGVPIVTNLEIAILDGQDPFVTFQRTYAEPSINGGKLSLDYLPPPNCVMQ</sequence>
<dbReference type="RefSeq" id="WP_141693865.1">
    <property type="nucleotide sequence ID" value="NZ_MASI01000002.1"/>
</dbReference>
<proteinExistence type="predicted"/>
<comment type="caution">
    <text evidence="1">The sequence shown here is derived from an EMBL/GenBank/DDBJ whole genome shotgun (WGS) entry which is preliminary data.</text>
</comment>
<dbReference type="AlphaFoldDB" id="A0A1E2S0X0"/>
<name>A0A1E2S0X0_9HYPH</name>
<evidence type="ECO:0000313" key="2">
    <source>
        <dbReference type="Proteomes" id="UP000095087"/>
    </source>
</evidence>